<keyword evidence="2 5" id="KW-0812">Transmembrane</keyword>
<evidence type="ECO:0000313" key="8">
    <source>
        <dbReference type="Proteomes" id="UP000756530"/>
    </source>
</evidence>
<evidence type="ECO:0000256" key="2">
    <source>
        <dbReference type="ARBA" id="ARBA00022692"/>
    </source>
</evidence>
<comment type="subcellular location">
    <subcellularLocation>
        <location evidence="1">Membrane</location>
        <topology evidence="1">Multi-pass membrane protein</topology>
    </subcellularLocation>
</comment>
<keyword evidence="8" id="KW-1185">Reference proteome</keyword>
<feature type="domain" description="Yip1" evidence="6">
    <location>
        <begin position="14"/>
        <end position="183"/>
    </location>
</feature>
<feature type="transmembrane region" description="Helical" evidence="5">
    <location>
        <begin position="136"/>
        <end position="154"/>
    </location>
</feature>
<evidence type="ECO:0000256" key="1">
    <source>
        <dbReference type="ARBA" id="ARBA00004141"/>
    </source>
</evidence>
<dbReference type="Pfam" id="PF04893">
    <property type="entry name" value="Yip1"/>
    <property type="match status" value="1"/>
</dbReference>
<keyword evidence="4 5" id="KW-0472">Membrane</keyword>
<protein>
    <submittedName>
        <fullName evidence="7">YIP1 family protein</fullName>
    </submittedName>
</protein>
<evidence type="ECO:0000256" key="4">
    <source>
        <dbReference type="ARBA" id="ARBA00023136"/>
    </source>
</evidence>
<gene>
    <name evidence="7" type="ORF">KJP28_11060</name>
</gene>
<feature type="transmembrane region" description="Helical" evidence="5">
    <location>
        <begin position="73"/>
        <end position="94"/>
    </location>
</feature>
<evidence type="ECO:0000313" key="7">
    <source>
        <dbReference type="EMBL" id="MBV7379468.1"/>
    </source>
</evidence>
<dbReference type="Proteomes" id="UP000756530">
    <property type="component" value="Unassembled WGS sequence"/>
</dbReference>
<proteinExistence type="predicted"/>
<sequence length="201" mass="21183">MRFEPGYLFGMALQSIPEPRKVARDLFALGIPRDTLWQMLALLLVIGAAIGVGSSMLFPVAPELEGSILGRPMLVAGLEAGVAVMTVFLIYHIGRGAGGTGTFDQSLVTVIWLNFVLLIVQFGVFILSLFAAPIAALLWMAGGVAGFYILSHFIAEMHGFTSAGKVFAAILLISFVAVAVLSVILALIGFGTGTVEELGNV</sequence>
<evidence type="ECO:0000256" key="5">
    <source>
        <dbReference type="SAM" id="Phobius"/>
    </source>
</evidence>
<organism evidence="7 8">
    <name type="scientific">Maritimibacter dapengensis</name>
    <dbReference type="NCBI Taxonomy" id="2836868"/>
    <lineage>
        <taxon>Bacteria</taxon>
        <taxon>Pseudomonadati</taxon>
        <taxon>Pseudomonadota</taxon>
        <taxon>Alphaproteobacteria</taxon>
        <taxon>Rhodobacterales</taxon>
        <taxon>Roseobacteraceae</taxon>
        <taxon>Maritimibacter</taxon>
    </lineage>
</organism>
<name>A0ABS6T2I2_9RHOB</name>
<feature type="transmembrane region" description="Helical" evidence="5">
    <location>
        <begin position="40"/>
        <end position="61"/>
    </location>
</feature>
<evidence type="ECO:0000259" key="6">
    <source>
        <dbReference type="Pfam" id="PF04893"/>
    </source>
</evidence>
<reference evidence="7 8" key="1">
    <citation type="submission" date="2021-05" db="EMBL/GenBank/DDBJ databases">
        <title>Culturable bacteria isolated from Daya Bay.</title>
        <authorList>
            <person name="Zheng W."/>
            <person name="Yu S."/>
            <person name="Huang Y."/>
        </authorList>
    </citation>
    <scope>NUCLEOTIDE SEQUENCE [LARGE SCALE GENOMIC DNA]</scope>
    <source>
        <strain evidence="7 8">DP4N28-5</strain>
    </source>
</reference>
<dbReference type="InterPro" id="IPR006977">
    <property type="entry name" value="Yip1_dom"/>
</dbReference>
<dbReference type="RefSeq" id="WP_218392592.1">
    <property type="nucleotide sequence ID" value="NZ_JAHUZE010000002.1"/>
</dbReference>
<keyword evidence="3 5" id="KW-1133">Transmembrane helix</keyword>
<evidence type="ECO:0000256" key="3">
    <source>
        <dbReference type="ARBA" id="ARBA00022989"/>
    </source>
</evidence>
<comment type="caution">
    <text evidence="7">The sequence shown here is derived from an EMBL/GenBank/DDBJ whole genome shotgun (WGS) entry which is preliminary data.</text>
</comment>
<feature type="transmembrane region" description="Helical" evidence="5">
    <location>
        <begin position="166"/>
        <end position="190"/>
    </location>
</feature>
<accession>A0ABS6T2I2</accession>
<dbReference type="EMBL" id="JAHUZE010000002">
    <property type="protein sequence ID" value="MBV7379468.1"/>
    <property type="molecule type" value="Genomic_DNA"/>
</dbReference>
<feature type="transmembrane region" description="Helical" evidence="5">
    <location>
        <begin position="106"/>
        <end position="130"/>
    </location>
</feature>